<dbReference type="AlphaFoldDB" id="A0A1H3KCN0"/>
<sequence length="661" mass="74471">MKKIKQLENATPTGNEHHSTFSKSAWLKPTRLKIFSTVFLFCALVSLSYVFLRPAVYSSYATLLTVARTAIDQTSKEADIQHVAIQKQVLLGSELLTETANRLENIYDFQSEASLTPAEIRALLDVRPVVDTNLVEMVAEGHEPSLLPALINTWIDVYLDARAEEIANAKGETIQKLQDELISLKEKIEQKRQELEHFRKHNDIISTGREENEALARLKGLNDSLNTASEAEVKAKARLDSIKKSIARGQAVVPKEDTRTLSVLEQRAQELREELEELDRHYTREFMALSPSLKVIPDKLAALEAEILRMRQGGQTLVLHEAEQEYAAARQTTQSIQTQLDLHRQKAAEFTARFTEHDALKTDLEGLEQLLRETQERLVQIETRHTGKYPYVDVIERAFLPHHPIRPDYQTDAIIAVLASLLLGLSVVWIFEFLTRKEQEKLAIHLSGIHLHNKENLPHHPLDTLPDNLPSQSSLPRKPPLQALEQPQIEELTREQISELFQNANVREKQLLALLLNGLTLGEIASLQPSDIDLEQEFLSVHGFSPRKVPMHPVLKILYGEHGHCLTDPVGHPLNEEELEALLTCLQVDAGLPVSDTISAQTLRQTYILYLVRQGIRLAELERIVGYISPAELSNYGLYSPAGAKYPIGSIDLLYPGLAVV</sequence>
<dbReference type="Gene3D" id="1.10.443.10">
    <property type="entry name" value="Intergrase catalytic core"/>
    <property type="match status" value="1"/>
</dbReference>
<dbReference type="SUPFAM" id="SSF56349">
    <property type="entry name" value="DNA breaking-rejoining enzymes"/>
    <property type="match status" value="1"/>
</dbReference>
<evidence type="ECO:0000256" key="2">
    <source>
        <dbReference type="SAM" id="Coils"/>
    </source>
</evidence>
<keyword evidence="4" id="KW-0812">Transmembrane</keyword>
<keyword evidence="4" id="KW-0472">Membrane</keyword>
<keyword evidence="7" id="KW-1185">Reference proteome</keyword>
<dbReference type="RefSeq" id="WP_176973999.1">
    <property type="nucleotide sequence ID" value="NZ_FNOY01000039.1"/>
</dbReference>
<evidence type="ECO:0000256" key="1">
    <source>
        <dbReference type="ARBA" id="ARBA00023172"/>
    </source>
</evidence>
<feature type="domain" description="Tyr recombinase" evidence="5">
    <location>
        <begin position="487"/>
        <end position="652"/>
    </location>
</feature>
<dbReference type="GO" id="GO:0003677">
    <property type="term" value="F:DNA binding"/>
    <property type="evidence" value="ECO:0007669"/>
    <property type="project" value="InterPro"/>
</dbReference>
<feature type="transmembrane region" description="Helical" evidence="4">
    <location>
        <begin position="32"/>
        <end position="52"/>
    </location>
</feature>
<protein>
    <submittedName>
        <fullName evidence="6">Uncharacterized protein involved in exopolysaccharide biosynthesis</fullName>
    </submittedName>
</protein>
<evidence type="ECO:0000259" key="5">
    <source>
        <dbReference type="PROSITE" id="PS51898"/>
    </source>
</evidence>
<keyword evidence="4" id="KW-1133">Transmembrane helix</keyword>
<dbReference type="PANTHER" id="PTHR32309:SF31">
    <property type="entry name" value="CAPSULAR EXOPOLYSACCHARIDE FAMILY"/>
    <property type="match status" value="1"/>
</dbReference>
<keyword evidence="2" id="KW-0175">Coiled coil</keyword>
<reference evidence="6 7" key="1">
    <citation type="submission" date="2016-10" db="EMBL/GenBank/DDBJ databases">
        <authorList>
            <person name="de Groot N.N."/>
        </authorList>
    </citation>
    <scope>NUCLEOTIDE SEQUENCE [LARGE SCALE GENOMIC DNA]</scope>
    <source>
        <strain evidence="6 7">Nm1</strain>
    </source>
</reference>
<feature type="transmembrane region" description="Helical" evidence="4">
    <location>
        <begin position="413"/>
        <end position="434"/>
    </location>
</feature>
<dbReference type="EMBL" id="FNOY01000039">
    <property type="protein sequence ID" value="SDY49368.1"/>
    <property type="molecule type" value="Genomic_DNA"/>
</dbReference>
<evidence type="ECO:0000256" key="4">
    <source>
        <dbReference type="SAM" id="Phobius"/>
    </source>
</evidence>
<dbReference type="Proteomes" id="UP000198640">
    <property type="component" value="Unassembled WGS sequence"/>
</dbReference>
<proteinExistence type="predicted"/>
<dbReference type="InterPro" id="IPR002104">
    <property type="entry name" value="Integrase_catalytic"/>
</dbReference>
<dbReference type="PROSITE" id="PS51898">
    <property type="entry name" value="TYR_RECOMBINASE"/>
    <property type="match status" value="1"/>
</dbReference>
<dbReference type="GO" id="GO:0015074">
    <property type="term" value="P:DNA integration"/>
    <property type="evidence" value="ECO:0007669"/>
    <property type="project" value="InterPro"/>
</dbReference>
<name>A0A1H3KCN0_9PROT</name>
<keyword evidence="1" id="KW-0233">DNA recombination</keyword>
<feature type="coiled-coil region" evidence="2">
    <location>
        <begin position="319"/>
        <end position="384"/>
    </location>
</feature>
<evidence type="ECO:0000313" key="6">
    <source>
        <dbReference type="EMBL" id="SDY49368.1"/>
    </source>
</evidence>
<dbReference type="InterPro" id="IPR013762">
    <property type="entry name" value="Integrase-like_cat_sf"/>
</dbReference>
<dbReference type="STRING" id="44576.SAMN05421881_10397"/>
<feature type="coiled-coil region" evidence="2">
    <location>
        <begin position="167"/>
        <end position="201"/>
    </location>
</feature>
<dbReference type="PANTHER" id="PTHR32309">
    <property type="entry name" value="TYROSINE-PROTEIN KINASE"/>
    <property type="match status" value="1"/>
</dbReference>
<dbReference type="InterPro" id="IPR011010">
    <property type="entry name" value="DNA_brk_join_enz"/>
</dbReference>
<feature type="region of interest" description="Disordered" evidence="3">
    <location>
        <begin position="457"/>
        <end position="479"/>
    </location>
</feature>
<dbReference type="GO" id="GO:0006310">
    <property type="term" value="P:DNA recombination"/>
    <property type="evidence" value="ECO:0007669"/>
    <property type="project" value="UniProtKB-KW"/>
</dbReference>
<organism evidence="6 7">
    <name type="scientific">Nitrosomonas halophila</name>
    <dbReference type="NCBI Taxonomy" id="44576"/>
    <lineage>
        <taxon>Bacteria</taxon>
        <taxon>Pseudomonadati</taxon>
        <taxon>Pseudomonadota</taxon>
        <taxon>Betaproteobacteria</taxon>
        <taxon>Nitrosomonadales</taxon>
        <taxon>Nitrosomonadaceae</taxon>
        <taxon>Nitrosomonas</taxon>
    </lineage>
</organism>
<gene>
    <name evidence="6" type="ORF">SAMN05421881_10397</name>
</gene>
<evidence type="ECO:0000313" key="7">
    <source>
        <dbReference type="Proteomes" id="UP000198640"/>
    </source>
</evidence>
<feature type="region of interest" description="Disordered" evidence="3">
    <location>
        <begin position="1"/>
        <end position="20"/>
    </location>
</feature>
<evidence type="ECO:0000256" key="3">
    <source>
        <dbReference type="SAM" id="MobiDB-lite"/>
    </source>
</evidence>
<accession>A0A1H3KCN0</accession>
<dbReference type="InterPro" id="IPR050445">
    <property type="entry name" value="Bact_polysacc_biosynth/exp"/>
</dbReference>